<organism evidence="1 2">
    <name type="scientific">Roseateles flavus</name>
    <dbReference type="NCBI Taxonomy" id="3149041"/>
    <lineage>
        <taxon>Bacteria</taxon>
        <taxon>Pseudomonadati</taxon>
        <taxon>Pseudomonadota</taxon>
        <taxon>Betaproteobacteria</taxon>
        <taxon>Burkholderiales</taxon>
        <taxon>Sphaerotilaceae</taxon>
        <taxon>Roseateles</taxon>
    </lineage>
</organism>
<evidence type="ECO:0000313" key="2">
    <source>
        <dbReference type="Proteomes" id="UP001462640"/>
    </source>
</evidence>
<proteinExistence type="predicted"/>
<dbReference type="Proteomes" id="UP001462640">
    <property type="component" value="Unassembled WGS sequence"/>
</dbReference>
<dbReference type="EMBL" id="JBDPZC010000027">
    <property type="protein sequence ID" value="MEO3715934.1"/>
    <property type="molecule type" value="Genomic_DNA"/>
</dbReference>
<reference evidence="1 2" key="1">
    <citation type="submission" date="2024-05" db="EMBL/GenBank/DDBJ databases">
        <title>Roseateles sp. 2.12 16S ribosomal RNA gene Genome sequencing and assembly.</title>
        <authorList>
            <person name="Woo H."/>
        </authorList>
    </citation>
    <scope>NUCLEOTIDE SEQUENCE [LARGE SCALE GENOMIC DNA]</scope>
    <source>
        <strain evidence="1 2">2.12</strain>
    </source>
</reference>
<comment type="caution">
    <text evidence="1">The sequence shown here is derived from an EMBL/GenBank/DDBJ whole genome shotgun (WGS) entry which is preliminary data.</text>
</comment>
<name>A0ABV0GLU6_9BURK</name>
<sequence length="312" mass="34255">MKTAHPAIIITNCTGRKLHSGGVAFNDLTSGFSSIDALAGAWRKALLATGPRYVARSLYGGRSFREAELVAESLEAPLYVVSGGLGLTSAEELVPAYDLTVSATGSTILPVLQDLGLSTSHWWASLNESLGKPAPIASLLRSRPKATVYVAMPSTYLGLIGDELAALPKSDQARLRIISSPAWQRDAPAALAKLALPYDERLETTEFSGTRTDFPQRALRHFIQAIRGNALSLAEGRSAVEAAMSRHALRVLPERQKRTDDEIRALLRRHWQTNNGSGDRLLRVLRDDLLIKCEQSRFRKLWQSVRAEMERS</sequence>
<evidence type="ECO:0000313" key="1">
    <source>
        <dbReference type="EMBL" id="MEO3715934.1"/>
    </source>
</evidence>
<protein>
    <submittedName>
        <fullName evidence="1">Uncharacterized protein</fullName>
    </submittedName>
</protein>
<gene>
    <name evidence="1" type="ORF">ABDJ40_24430</name>
</gene>
<dbReference type="RefSeq" id="WP_347613699.1">
    <property type="nucleotide sequence ID" value="NZ_JBDPZC010000027.1"/>
</dbReference>
<keyword evidence="2" id="KW-1185">Reference proteome</keyword>
<accession>A0ABV0GLU6</accession>